<dbReference type="GeneID" id="17037922"/>
<feature type="region of interest" description="Disordered" evidence="1">
    <location>
        <begin position="361"/>
        <end position="382"/>
    </location>
</feature>
<feature type="compositionally biased region" description="Basic and acidic residues" evidence="1">
    <location>
        <begin position="372"/>
        <end position="382"/>
    </location>
</feature>
<protein>
    <recommendedName>
        <fullName evidence="4">BZIP domain-containing protein</fullName>
    </recommendedName>
</protein>
<feature type="region of interest" description="Disordered" evidence="1">
    <location>
        <begin position="305"/>
        <end position="326"/>
    </location>
</feature>
<comment type="caution">
    <text evidence="2">The sequence shown here is derived from an EMBL/GenBank/DDBJ whole genome shotgun (WGS) entry which is preliminary data.</text>
</comment>
<feature type="compositionally biased region" description="Low complexity" evidence="1">
    <location>
        <begin position="711"/>
        <end position="738"/>
    </location>
</feature>
<proteinExistence type="predicted"/>
<dbReference type="AlphaFoldDB" id="I0YNH9"/>
<dbReference type="EMBL" id="AGSI01000017">
    <property type="protein sequence ID" value="EIE19948.1"/>
    <property type="molecule type" value="Genomic_DNA"/>
</dbReference>
<dbReference type="RefSeq" id="XP_005644492.1">
    <property type="nucleotide sequence ID" value="XM_005644435.1"/>
</dbReference>
<evidence type="ECO:0008006" key="4">
    <source>
        <dbReference type="Google" id="ProtNLM"/>
    </source>
</evidence>
<feature type="region of interest" description="Disordered" evidence="1">
    <location>
        <begin position="109"/>
        <end position="128"/>
    </location>
</feature>
<feature type="compositionally biased region" description="Polar residues" evidence="1">
    <location>
        <begin position="110"/>
        <end position="128"/>
    </location>
</feature>
<evidence type="ECO:0000256" key="1">
    <source>
        <dbReference type="SAM" id="MobiDB-lite"/>
    </source>
</evidence>
<keyword evidence="3" id="KW-1185">Reference proteome</keyword>
<accession>I0YNH9</accession>
<dbReference type="OrthoDB" id="10629703at2759"/>
<sequence length="748" mass="78937">MKARGDEEQLNKLWGSLSVPGWHDGSHPESLDDLDLLPWESPGQPMTETSLLSSADIDCLADDLLPTMRFLMEASDVSGSSAFPASWAADSAESSPISFLNATILLDQPQPENQPASRSQHPLRSSPAATCTQLIPETSPAPLPGGTPMIPIAVETPRRECELPAAAMRSTGYTLLCRPADVGMPPIPSQLPRQCCLDTGEMGAQLDAAALAVWESCTGGGFDTYNTPQDPARDCSAERMGSTASDDSFTFTVALAPAAPAGAAAAAWASFDTCAADLAPAAVGSAGAQIALEVSPAGWQVRRPASRPLTAATAGRRRPHALSDPDYFPGAAAAAAPQRALRAGAPAQARIARTRGVAAAPAAAAPAAGRRTAAEKNRDVQREYLQRKQARTEAVHAQVGDLEARRAELLAQLGPLLTRHEQLTRSLPWHKQQEEWGFMAEIASCAPGGADSACPPDLAPAADPIQSMMLEPDATVEQLYASAGLQSSIKDEAAPFKPLCLAPAPKDAAKFDSAPWQRLVARLRLTKTQREGIAAGYNNHIQSEAFLQEDCLGIAAKLQKLPKVVGELSSSLQPNLVTHLMGCQLAGISKRGDELTQRLTRTCFQVFNKAQMDILRELIFTIPLDMRALCREIATAGLSKGRARSGVTSALTNPPKKRPAVRAPEAGQDDISADVARDISHRNTSDSVPRKRRLAGPSPSQGGPTRRRRTAGAAAVAMSGRAAKSGDNADASMGAAAAQLPKTGRQRK</sequence>
<evidence type="ECO:0000313" key="2">
    <source>
        <dbReference type="EMBL" id="EIE19948.1"/>
    </source>
</evidence>
<organism evidence="2 3">
    <name type="scientific">Coccomyxa subellipsoidea (strain C-169)</name>
    <name type="common">Green microalga</name>
    <dbReference type="NCBI Taxonomy" id="574566"/>
    <lineage>
        <taxon>Eukaryota</taxon>
        <taxon>Viridiplantae</taxon>
        <taxon>Chlorophyta</taxon>
        <taxon>core chlorophytes</taxon>
        <taxon>Trebouxiophyceae</taxon>
        <taxon>Trebouxiophyceae incertae sedis</taxon>
        <taxon>Coccomyxaceae</taxon>
        <taxon>Coccomyxa</taxon>
        <taxon>Coccomyxa subellipsoidea</taxon>
    </lineage>
</organism>
<dbReference type="KEGG" id="csl:COCSUDRAFT_58185"/>
<name>I0YNH9_COCSC</name>
<feature type="compositionally biased region" description="Basic and acidic residues" evidence="1">
    <location>
        <begin position="675"/>
        <end position="684"/>
    </location>
</feature>
<feature type="compositionally biased region" description="Low complexity" evidence="1">
    <location>
        <begin position="361"/>
        <end position="371"/>
    </location>
</feature>
<feature type="region of interest" description="Disordered" evidence="1">
    <location>
        <begin position="643"/>
        <end position="748"/>
    </location>
</feature>
<gene>
    <name evidence="2" type="ORF">COCSUDRAFT_58185</name>
</gene>
<evidence type="ECO:0000313" key="3">
    <source>
        <dbReference type="Proteomes" id="UP000007264"/>
    </source>
</evidence>
<dbReference type="Proteomes" id="UP000007264">
    <property type="component" value="Unassembled WGS sequence"/>
</dbReference>
<reference evidence="2 3" key="1">
    <citation type="journal article" date="2012" name="Genome Biol.">
        <title>The genome of the polar eukaryotic microalga coccomyxa subellipsoidea reveals traits of cold adaptation.</title>
        <authorList>
            <person name="Blanc G."/>
            <person name="Agarkova I."/>
            <person name="Grimwood J."/>
            <person name="Kuo A."/>
            <person name="Brueggeman A."/>
            <person name="Dunigan D."/>
            <person name="Gurnon J."/>
            <person name="Ladunga I."/>
            <person name="Lindquist E."/>
            <person name="Lucas S."/>
            <person name="Pangilinan J."/>
            <person name="Proschold T."/>
            <person name="Salamov A."/>
            <person name="Schmutz J."/>
            <person name="Weeks D."/>
            <person name="Yamada T."/>
            <person name="Claverie J.M."/>
            <person name="Grigoriev I."/>
            <person name="Van Etten J."/>
            <person name="Lomsadze A."/>
            <person name="Borodovsky M."/>
        </authorList>
    </citation>
    <scope>NUCLEOTIDE SEQUENCE [LARGE SCALE GENOMIC DNA]</scope>
    <source>
        <strain evidence="2 3">C-169</strain>
    </source>
</reference>